<feature type="compositionally biased region" description="Acidic residues" evidence="1">
    <location>
        <begin position="119"/>
        <end position="129"/>
    </location>
</feature>
<feature type="chain" id="PRO_5045940480" description="Integral membrane protein" evidence="3">
    <location>
        <begin position="21"/>
        <end position="271"/>
    </location>
</feature>
<accession>A0ABM5TDY4</accession>
<feature type="compositionally biased region" description="Basic and acidic residues" evidence="1">
    <location>
        <begin position="85"/>
        <end position="118"/>
    </location>
</feature>
<reference evidence="4 5" key="1">
    <citation type="journal article" date="2015" name="ISME J.">
        <title>Draft Genome Sequence of Streptomyces incarnatus NRRL8089, which Produces the Nucleoside Antibiotic Sinefungin.</title>
        <authorList>
            <person name="Oshima K."/>
            <person name="Hattori M."/>
            <person name="Shimizu H."/>
            <person name="Fukuda K."/>
            <person name="Nemoto M."/>
            <person name="Inagaki K."/>
            <person name="Tamura T."/>
        </authorList>
    </citation>
    <scope>NUCLEOTIDE SEQUENCE [LARGE SCALE GENOMIC DNA]</scope>
    <source>
        <strain evidence="4 5">NRRL 8089</strain>
    </source>
</reference>
<dbReference type="Proteomes" id="UP000035366">
    <property type="component" value="Chromosome"/>
</dbReference>
<sequence>MRNQRALAAACTAVAVLGFAAPEAVPYGVGSGGGPYHSKAGPGPDDGITGIAGNVDTPDHFDDNGSHGHAPAQGEGSGQGDDNGNDGRSDESDHRGDSLGRSDDSDHRGDSVGRHDDSGQDDDFADSQDDFGGGGGGGGDDGPRNVVARPGVLPAGGRLAVSVDGCHGGTMSSPVFRTTQFNAFQDDTARGTIKVDRDARPGRYEIRIRCEGRTLVRPAAFTVLGGVQGGVGGGRSSGATPVDMAIGAGLVTLAVVGGGAFWLRRRNEKRT</sequence>
<feature type="compositionally biased region" description="Basic and acidic residues" evidence="1">
    <location>
        <begin position="57"/>
        <end position="66"/>
    </location>
</feature>
<name>A0ABM5TDY4_9ACTN</name>
<proteinExistence type="predicted"/>
<gene>
    <name evidence="4" type="ORF">ABB07_03855</name>
</gene>
<evidence type="ECO:0000256" key="3">
    <source>
        <dbReference type="SAM" id="SignalP"/>
    </source>
</evidence>
<feature type="signal peptide" evidence="3">
    <location>
        <begin position="1"/>
        <end position="20"/>
    </location>
</feature>
<feature type="compositionally biased region" description="Gly residues" evidence="1">
    <location>
        <begin position="131"/>
        <end position="140"/>
    </location>
</feature>
<dbReference type="RefSeq" id="WP_208897303.1">
    <property type="nucleotide sequence ID" value="NZ_CP011497.1"/>
</dbReference>
<evidence type="ECO:0000313" key="5">
    <source>
        <dbReference type="Proteomes" id="UP000035366"/>
    </source>
</evidence>
<keyword evidence="2" id="KW-0472">Membrane</keyword>
<dbReference type="EMBL" id="CP011497">
    <property type="protein sequence ID" value="AKJ09187.1"/>
    <property type="molecule type" value="Genomic_DNA"/>
</dbReference>
<keyword evidence="2" id="KW-1133">Transmembrane helix</keyword>
<protein>
    <recommendedName>
        <fullName evidence="6">Integral membrane protein</fullName>
    </recommendedName>
</protein>
<keyword evidence="3" id="KW-0732">Signal</keyword>
<evidence type="ECO:0000313" key="4">
    <source>
        <dbReference type="EMBL" id="AKJ09187.1"/>
    </source>
</evidence>
<organism evidence="4 5">
    <name type="scientific">Streptomyces incarnatus</name>
    <dbReference type="NCBI Taxonomy" id="665007"/>
    <lineage>
        <taxon>Bacteria</taxon>
        <taxon>Bacillati</taxon>
        <taxon>Actinomycetota</taxon>
        <taxon>Actinomycetes</taxon>
        <taxon>Kitasatosporales</taxon>
        <taxon>Streptomycetaceae</taxon>
        <taxon>Streptomyces</taxon>
    </lineage>
</organism>
<evidence type="ECO:0000256" key="2">
    <source>
        <dbReference type="SAM" id="Phobius"/>
    </source>
</evidence>
<feature type="transmembrane region" description="Helical" evidence="2">
    <location>
        <begin position="244"/>
        <end position="263"/>
    </location>
</feature>
<evidence type="ECO:0000256" key="1">
    <source>
        <dbReference type="SAM" id="MobiDB-lite"/>
    </source>
</evidence>
<evidence type="ECO:0008006" key="6">
    <source>
        <dbReference type="Google" id="ProtNLM"/>
    </source>
</evidence>
<keyword evidence="5" id="KW-1185">Reference proteome</keyword>
<keyword evidence="2" id="KW-0812">Transmembrane</keyword>
<feature type="region of interest" description="Disordered" evidence="1">
    <location>
        <begin position="24"/>
        <end position="151"/>
    </location>
</feature>